<feature type="compositionally biased region" description="Pro residues" evidence="1">
    <location>
        <begin position="88"/>
        <end position="97"/>
    </location>
</feature>
<comment type="caution">
    <text evidence="2">The sequence shown here is derived from an EMBL/GenBank/DDBJ whole genome shotgun (WGS) entry which is preliminary data.</text>
</comment>
<evidence type="ECO:0000256" key="1">
    <source>
        <dbReference type="SAM" id="MobiDB-lite"/>
    </source>
</evidence>
<accession>A0A4Z2FWL1</accession>
<feature type="region of interest" description="Disordered" evidence="1">
    <location>
        <begin position="21"/>
        <end position="58"/>
    </location>
</feature>
<feature type="region of interest" description="Disordered" evidence="1">
    <location>
        <begin position="70"/>
        <end position="102"/>
    </location>
</feature>
<reference evidence="2 3" key="1">
    <citation type="submission" date="2019-03" db="EMBL/GenBank/DDBJ databases">
        <title>First draft genome of Liparis tanakae, snailfish: a comprehensive survey of snailfish specific genes.</title>
        <authorList>
            <person name="Kim W."/>
            <person name="Song I."/>
            <person name="Jeong J.-H."/>
            <person name="Kim D."/>
            <person name="Kim S."/>
            <person name="Ryu S."/>
            <person name="Song J.Y."/>
            <person name="Lee S.K."/>
        </authorList>
    </citation>
    <scope>NUCLEOTIDE SEQUENCE [LARGE SCALE GENOMIC DNA]</scope>
    <source>
        <tissue evidence="2">Muscle</tissue>
    </source>
</reference>
<evidence type="ECO:0000313" key="3">
    <source>
        <dbReference type="Proteomes" id="UP000314294"/>
    </source>
</evidence>
<dbReference type="Proteomes" id="UP000314294">
    <property type="component" value="Unassembled WGS sequence"/>
</dbReference>
<evidence type="ECO:0000313" key="2">
    <source>
        <dbReference type="EMBL" id="TNN44984.1"/>
    </source>
</evidence>
<keyword evidence="3" id="KW-1185">Reference proteome</keyword>
<sequence length="119" mass="12628">MKTVGVTLVKSSLLRLEGFDFRADPREEQPSSEISQPDRLTGAPDPVAPDSLAPDTLTSDPVALTLWSPDRVAPEPLTPDPVTHDPVAPDPLAPDPVAPGSVPLACSVIHQQHEAREVS</sequence>
<proteinExistence type="predicted"/>
<dbReference type="EMBL" id="SRLO01000874">
    <property type="protein sequence ID" value="TNN44984.1"/>
    <property type="molecule type" value="Genomic_DNA"/>
</dbReference>
<organism evidence="2 3">
    <name type="scientific">Liparis tanakae</name>
    <name type="common">Tanaka's snailfish</name>
    <dbReference type="NCBI Taxonomy" id="230148"/>
    <lineage>
        <taxon>Eukaryota</taxon>
        <taxon>Metazoa</taxon>
        <taxon>Chordata</taxon>
        <taxon>Craniata</taxon>
        <taxon>Vertebrata</taxon>
        <taxon>Euteleostomi</taxon>
        <taxon>Actinopterygii</taxon>
        <taxon>Neopterygii</taxon>
        <taxon>Teleostei</taxon>
        <taxon>Neoteleostei</taxon>
        <taxon>Acanthomorphata</taxon>
        <taxon>Eupercaria</taxon>
        <taxon>Perciformes</taxon>
        <taxon>Cottioidei</taxon>
        <taxon>Cottales</taxon>
        <taxon>Liparidae</taxon>
        <taxon>Liparis</taxon>
    </lineage>
</organism>
<name>A0A4Z2FWL1_9TELE</name>
<dbReference type="AlphaFoldDB" id="A0A4Z2FWL1"/>
<gene>
    <name evidence="2" type="ORF">EYF80_044838</name>
</gene>
<protein>
    <submittedName>
        <fullName evidence="2">Uncharacterized protein</fullName>
    </submittedName>
</protein>